<dbReference type="InterPro" id="IPR010538">
    <property type="entry name" value="DHOR"/>
</dbReference>
<gene>
    <name evidence="6" type="ORF">GA0061101_108213</name>
</gene>
<dbReference type="InterPro" id="IPR051395">
    <property type="entry name" value="Cytochrome_c_Peroxidase/MauG"/>
</dbReference>
<reference evidence="6 7" key="1">
    <citation type="submission" date="2016-08" db="EMBL/GenBank/DDBJ databases">
        <authorList>
            <person name="Seilhamer J.J."/>
        </authorList>
    </citation>
    <scope>NUCLEOTIDE SEQUENCE [LARGE SCALE GENOMIC DNA]</scope>
    <source>
        <strain evidence="6 7">P1-7</strain>
    </source>
</reference>
<proteinExistence type="predicted"/>
<dbReference type="PANTHER" id="PTHR30600:SF4">
    <property type="entry name" value="CYTOCHROME C DOMAIN-CONTAINING PROTEIN"/>
    <property type="match status" value="1"/>
</dbReference>
<accession>A0A1C3W5G6</accession>
<dbReference type="Pfam" id="PF06537">
    <property type="entry name" value="DHOR"/>
    <property type="match status" value="1"/>
</dbReference>
<keyword evidence="3 4" id="KW-0408">Iron</keyword>
<sequence length="519" mass="55678">MTNIPANRALLPALAAGFLVFSITLAVAGILDFPTTRGDLSAEQLNRVRDVTRATTDFSKAEAYEAMQGGAATSIDPVHRDIFSQPSANLGLERGENFHLGNALFRKLWVSAPSSTQASDGLGPLFNARSCQSCHIRDGRGHPPEATGAAATSMVLRLARSAATPEEEQAAKDFRALNFPDSTYGKQLQDLAVPGLAAEGKVTVSYVEETVTLAGGETVTLRKPHYGVTDLAYGPLDPTTTLSPRIAPPMIGLGLIEAIPEADILANADPDGKDGTGIRGRPAIVRDHRTGQMALGRFGWKAQNATVRDQVADAFSADIGISTPDRPNPYGDCTSKEPRCLAMPNGVQKRLGDTEAPDPILALVTFYSENLAVPARRKASFPDVLHGKEMFYRSGCAACHTPKFVTRDDIKGSDGKDSPQAFQLIWPYSDFLLHDMGEGLSDGQQVGVASGRDWRTPPLWGIGLTQTVSGQQAYLHDGRARTLTEAILWHGGEAEKARNAFADLSTDDRQALINFLESL</sequence>
<dbReference type="Gene3D" id="1.10.760.10">
    <property type="entry name" value="Cytochrome c-like domain"/>
    <property type="match status" value="1"/>
</dbReference>
<keyword evidence="1 4" id="KW-0349">Heme</keyword>
<evidence type="ECO:0000256" key="3">
    <source>
        <dbReference type="ARBA" id="ARBA00023004"/>
    </source>
</evidence>
<dbReference type="GO" id="GO:0020037">
    <property type="term" value="F:heme binding"/>
    <property type="evidence" value="ECO:0007669"/>
    <property type="project" value="InterPro"/>
</dbReference>
<dbReference type="OrthoDB" id="9805202at2"/>
<dbReference type="InterPro" id="IPR009056">
    <property type="entry name" value="Cyt_c-like_dom"/>
</dbReference>
<keyword evidence="2 4" id="KW-0479">Metal-binding</keyword>
<evidence type="ECO:0000256" key="1">
    <source>
        <dbReference type="ARBA" id="ARBA00022617"/>
    </source>
</evidence>
<dbReference type="RefSeq" id="WP_092574465.1">
    <property type="nucleotide sequence ID" value="NZ_FMAF01000008.1"/>
</dbReference>
<dbReference type="GO" id="GO:0004130">
    <property type="term" value="F:cytochrome-c peroxidase activity"/>
    <property type="evidence" value="ECO:0007669"/>
    <property type="project" value="TreeGrafter"/>
</dbReference>
<dbReference type="PROSITE" id="PS51007">
    <property type="entry name" value="CYTC"/>
    <property type="match status" value="1"/>
</dbReference>
<evidence type="ECO:0000259" key="5">
    <source>
        <dbReference type="PROSITE" id="PS51007"/>
    </source>
</evidence>
<dbReference type="InterPro" id="IPR036909">
    <property type="entry name" value="Cyt_c-like_dom_sf"/>
</dbReference>
<evidence type="ECO:0000313" key="6">
    <source>
        <dbReference type="EMBL" id="SCB35279.1"/>
    </source>
</evidence>
<evidence type="ECO:0000256" key="4">
    <source>
        <dbReference type="PROSITE-ProRule" id="PRU00433"/>
    </source>
</evidence>
<organism evidence="6 7">
    <name type="scientific">Rhizobium lusitanum</name>
    <dbReference type="NCBI Taxonomy" id="293958"/>
    <lineage>
        <taxon>Bacteria</taxon>
        <taxon>Pseudomonadati</taxon>
        <taxon>Pseudomonadota</taxon>
        <taxon>Alphaproteobacteria</taxon>
        <taxon>Hyphomicrobiales</taxon>
        <taxon>Rhizobiaceae</taxon>
        <taxon>Rhizobium/Agrobacterium group</taxon>
        <taxon>Rhizobium</taxon>
    </lineage>
</organism>
<name>A0A1C3W5G6_9HYPH</name>
<evidence type="ECO:0000256" key="2">
    <source>
        <dbReference type="ARBA" id="ARBA00022723"/>
    </source>
</evidence>
<dbReference type="SUPFAM" id="SSF46626">
    <property type="entry name" value="Cytochrome c"/>
    <property type="match status" value="1"/>
</dbReference>
<dbReference type="PIRSF" id="PIRSF028099">
    <property type="entry name" value="DUF1111"/>
    <property type="match status" value="1"/>
</dbReference>
<evidence type="ECO:0000313" key="7">
    <source>
        <dbReference type="Proteomes" id="UP000199205"/>
    </source>
</evidence>
<dbReference type="EMBL" id="FMAF01000008">
    <property type="protein sequence ID" value="SCB35279.1"/>
    <property type="molecule type" value="Genomic_DNA"/>
</dbReference>
<dbReference type="Proteomes" id="UP000199205">
    <property type="component" value="Unassembled WGS sequence"/>
</dbReference>
<protein>
    <submittedName>
        <fullName evidence="6">CxxC motif-containing protein, DUF1111 family</fullName>
    </submittedName>
</protein>
<dbReference type="GO" id="GO:0009055">
    <property type="term" value="F:electron transfer activity"/>
    <property type="evidence" value="ECO:0007669"/>
    <property type="project" value="InterPro"/>
</dbReference>
<feature type="domain" description="Cytochrome c" evidence="5">
    <location>
        <begin position="382"/>
        <end position="519"/>
    </location>
</feature>
<dbReference type="PANTHER" id="PTHR30600">
    <property type="entry name" value="CYTOCHROME C PEROXIDASE-RELATED"/>
    <property type="match status" value="1"/>
</dbReference>
<dbReference type="AlphaFoldDB" id="A0A1C3W5G6"/>
<dbReference type="GO" id="GO:0046872">
    <property type="term" value="F:metal ion binding"/>
    <property type="evidence" value="ECO:0007669"/>
    <property type="project" value="UniProtKB-KW"/>
</dbReference>